<sequence length="246" mass="27426">MNNILFYEALTDEQITHLEKEKVVVLLPISLLEAHGPHLPLGTDILIAEKFSQLLAQKLSKKHEDSAFLILPPVPMGVGGISRPGTLNHEQNLIKNVIFQYGQRLHEHGFKQGIIISGHAGRGHLQAMSAASRKLKRQFGFEFLALTSYLFMDAGLKKMGQMVAKEGNHLPQYDGHAGLWETSVMMYLHPDQINGKHHGLPISEDADSNGYRGNPAEASPQIGQKLVNFLLDIAQMIVEKHFWLKS</sequence>
<evidence type="ECO:0000256" key="2">
    <source>
        <dbReference type="ARBA" id="ARBA00022723"/>
    </source>
</evidence>
<organism evidence="7 8">
    <name type="scientific">Caldithrix abyssi DSM 13497</name>
    <dbReference type="NCBI Taxonomy" id="880073"/>
    <lineage>
        <taxon>Bacteria</taxon>
        <taxon>Pseudomonadati</taxon>
        <taxon>Calditrichota</taxon>
        <taxon>Calditrichia</taxon>
        <taxon>Calditrichales</taxon>
        <taxon>Calditrichaceae</taxon>
        <taxon>Caldithrix</taxon>
    </lineage>
</organism>
<keyword evidence="4" id="KW-0862">Zinc</keyword>
<dbReference type="PANTHER" id="PTHR35005:SF1">
    <property type="entry name" value="2-AMINO-5-FORMYLAMINO-6-RIBOSYLAMINOPYRIMIDIN-4(3H)-ONE 5'-MONOPHOSPHATE DEFORMYLASE"/>
    <property type="match status" value="1"/>
</dbReference>
<dbReference type="EMBL" id="CM001402">
    <property type="protein sequence ID" value="EHO40147.1"/>
    <property type="molecule type" value="Genomic_DNA"/>
</dbReference>
<comment type="similarity">
    <text evidence="5">Belongs to the creatininase superfamily.</text>
</comment>
<dbReference type="RefSeq" id="WP_006927074.1">
    <property type="nucleotide sequence ID" value="NZ_CM001402.1"/>
</dbReference>
<protein>
    <submittedName>
        <fullName evidence="6">Creatinine amidohydrolase</fullName>
    </submittedName>
</protein>
<evidence type="ECO:0000313" key="6">
    <source>
        <dbReference type="EMBL" id="APF20074.1"/>
    </source>
</evidence>
<evidence type="ECO:0000256" key="1">
    <source>
        <dbReference type="ARBA" id="ARBA00001947"/>
    </source>
</evidence>
<evidence type="ECO:0000256" key="5">
    <source>
        <dbReference type="ARBA" id="ARBA00024029"/>
    </source>
</evidence>
<dbReference type="Gene3D" id="3.40.50.10310">
    <property type="entry name" value="Creatininase"/>
    <property type="match status" value="1"/>
</dbReference>
<dbReference type="HOGENOM" id="CLU_055029_3_1_0"/>
<dbReference type="SUPFAM" id="SSF102215">
    <property type="entry name" value="Creatininase"/>
    <property type="match status" value="1"/>
</dbReference>
<dbReference type="STRING" id="880073.Cabys_3326"/>
<reference evidence="7 8" key="1">
    <citation type="submission" date="2011-09" db="EMBL/GenBank/DDBJ databases">
        <title>The permanent draft genome of Caldithrix abyssi DSM 13497.</title>
        <authorList>
            <consortium name="US DOE Joint Genome Institute (JGI-PGF)"/>
            <person name="Lucas S."/>
            <person name="Han J."/>
            <person name="Lapidus A."/>
            <person name="Bruce D."/>
            <person name="Goodwin L."/>
            <person name="Pitluck S."/>
            <person name="Peters L."/>
            <person name="Kyrpides N."/>
            <person name="Mavromatis K."/>
            <person name="Ivanova N."/>
            <person name="Mikhailova N."/>
            <person name="Chertkov O."/>
            <person name="Detter J.C."/>
            <person name="Tapia R."/>
            <person name="Han C."/>
            <person name="Land M."/>
            <person name="Hauser L."/>
            <person name="Markowitz V."/>
            <person name="Cheng J.-F."/>
            <person name="Hugenholtz P."/>
            <person name="Woyke T."/>
            <person name="Wu D."/>
            <person name="Spring S."/>
            <person name="Brambilla E."/>
            <person name="Klenk H.-P."/>
            <person name="Eisen J.A."/>
        </authorList>
    </citation>
    <scope>NUCLEOTIDE SEQUENCE [LARGE SCALE GENOMIC DNA]</scope>
    <source>
        <strain evidence="7 8">DSM 13497</strain>
    </source>
</reference>
<gene>
    <name evidence="6" type="ORF">Cabys_3326</name>
    <name evidence="7" type="ORF">Calab_0502</name>
</gene>
<dbReference type="InParanoid" id="H1XRJ4"/>
<evidence type="ECO:0000256" key="4">
    <source>
        <dbReference type="ARBA" id="ARBA00022833"/>
    </source>
</evidence>
<dbReference type="InterPro" id="IPR024087">
    <property type="entry name" value="Creatininase-like_sf"/>
</dbReference>
<dbReference type="Pfam" id="PF02633">
    <property type="entry name" value="Creatininase"/>
    <property type="match status" value="1"/>
</dbReference>
<keyword evidence="3 6" id="KW-0378">Hydrolase</keyword>
<dbReference type="GO" id="GO:0009231">
    <property type="term" value="P:riboflavin biosynthetic process"/>
    <property type="evidence" value="ECO:0007669"/>
    <property type="project" value="TreeGrafter"/>
</dbReference>
<accession>H1XRJ4</accession>
<dbReference type="InterPro" id="IPR003785">
    <property type="entry name" value="Creatininase/forma_Hydrolase"/>
</dbReference>
<dbReference type="Proteomes" id="UP000183868">
    <property type="component" value="Chromosome"/>
</dbReference>
<name>H1XRJ4_CALAY</name>
<evidence type="ECO:0000313" key="8">
    <source>
        <dbReference type="Proteomes" id="UP000004671"/>
    </source>
</evidence>
<reference evidence="6 9" key="2">
    <citation type="submission" date="2016-11" db="EMBL/GenBank/DDBJ databases">
        <title>Genomic analysis of Caldithrix abyssi and proposal of a novel bacterial phylum Caldithrichaeota.</title>
        <authorList>
            <person name="Kublanov I."/>
            <person name="Sigalova O."/>
            <person name="Gavrilov S."/>
            <person name="Lebedinsky A."/>
            <person name="Ivanova N."/>
            <person name="Daum C."/>
            <person name="Reddy T."/>
            <person name="Klenk H.P."/>
            <person name="Goker M."/>
            <person name="Reva O."/>
            <person name="Miroshnichenko M."/>
            <person name="Kyprides N."/>
            <person name="Woyke T."/>
            <person name="Gelfand M."/>
        </authorList>
    </citation>
    <scope>NUCLEOTIDE SEQUENCE [LARGE SCALE GENOMIC DNA]</scope>
    <source>
        <strain evidence="6 9">LF13</strain>
    </source>
</reference>
<dbReference type="GO" id="GO:0016811">
    <property type="term" value="F:hydrolase activity, acting on carbon-nitrogen (but not peptide) bonds, in linear amides"/>
    <property type="evidence" value="ECO:0007669"/>
    <property type="project" value="TreeGrafter"/>
</dbReference>
<keyword evidence="8" id="KW-1185">Reference proteome</keyword>
<dbReference type="eggNOG" id="COG1402">
    <property type="taxonomic scope" value="Bacteria"/>
</dbReference>
<evidence type="ECO:0000313" key="7">
    <source>
        <dbReference type="EMBL" id="EHO40147.1"/>
    </source>
</evidence>
<dbReference type="Proteomes" id="UP000004671">
    <property type="component" value="Chromosome"/>
</dbReference>
<comment type="cofactor">
    <cofactor evidence="1">
        <name>Zn(2+)</name>
        <dbReference type="ChEBI" id="CHEBI:29105"/>
    </cofactor>
</comment>
<dbReference type="PANTHER" id="PTHR35005">
    <property type="entry name" value="3-DEHYDRO-SCYLLO-INOSOSE HYDROLASE"/>
    <property type="match status" value="1"/>
</dbReference>
<dbReference type="PaxDb" id="880073-Calab_0502"/>
<proteinExistence type="inferred from homology"/>
<dbReference type="AlphaFoldDB" id="H1XRJ4"/>
<dbReference type="OrthoDB" id="9801445at2"/>
<dbReference type="GO" id="GO:0046872">
    <property type="term" value="F:metal ion binding"/>
    <property type="evidence" value="ECO:0007669"/>
    <property type="project" value="UniProtKB-KW"/>
</dbReference>
<dbReference type="EMBL" id="CP018099">
    <property type="protein sequence ID" value="APF20074.1"/>
    <property type="molecule type" value="Genomic_DNA"/>
</dbReference>
<dbReference type="KEGG" id="caby:Cabys_3326"/>
<keyword evidence="2" id="KW-0479">Metal-binding</keyword>
<evidence type="ECO:0000256" key="3">
    <source>
        <dbReference type="ARBA" id="ARBA00022801"/>
    </source>
</evidence>
<evidence type="ECO:0000313" key="9">
    <source>
        <dbReference type="Proteomes" id="UP000183868"/>
    </source>
</evidence>